<sequence length="598" mass="70353">MKKKQIEAIPFGEKKVHILGDCLVIDGKTIARKQNARVCIRGTEFANYVEGEGWNQRMIGYWSSDPFRLETDLVQEEQDVVDKFFDDMEEWPEWERKSDLKGKIVTMQEEVNKRKWDRAWARRRKKVMEHIKEIRPMSGKMRQWIENQMPAYVFYRTEKKESRAICCHCGGEAVYDRREHPIRHNQRGTCPCCRKKIIFKSAGRQQKEVDKMRFVRFRKTKYGVAAIESAVQKISKAGEREELRVGDAYIWFIEDDYVLYEEERGRGSCWSDAGAYGTGNYPHGTARIYKGGLKQAIKGSTIQYSGIDVVADWRNPKEKWEKILRAYAYQPQIEKVIKAGMKRLARELDSYERFLKEGKKLQEVLGITREQMKMARDNDIGKKGISIMRQDPDNKLSLEEIYAMELATYRLAELKQYTTIRKICTYLMKGNDAGTWLDYLRMAERAGYNMKEKAVLFPGKLQKRHRDLIEEIEIKESRAKEQKWQERRPEFLKYKYKTKNYTIVVPETLQDITEEGKRLHHCVGTYIDKVIKGETDIVFIRQIGEEEIPFYTMEIRGAEVIQYRGAYNNNNGNPVPESVKKFVKGFENTILRKIRKAA</sequence>
<dbReference type="Pfam" id="PF14284">
    <property type="entry name" value="PcfJ"/>
    <property type="match status" value="1"/>
</dbReference>
<dbReference type="Proteomes" id="UP000613208">
    <property type="component" value="Unassembled WGS sequence"/>
</dbReference>
<accession>A0A916Q8Y9</accession>
<name>A0A916Q8Y9_9FIRM</name>
<proteinExistence type="predicted"/>
<evidence type="ECO:0000313" key="1">
    <source>
        <dbReference type="EMBL" id="GFO86539.1"/>
    </source>
</evidence>
<organism evidence="1 2">
    <name type="scientific">Anaerostipes butyraticus</name>
    <dbReference type="NCBI Taxonomy" id="645466"/>
    <lineage>
        <taxon>Bacteria</taxon>
        <taxon>Bacillati</taxon>
        <taxon>Bacillota</taxon>
        <taxon>Clostridia</taxon>
        <taxon>Lachnospirales</taxon>
        <taxon>Lachnospiraceae</taxon>
        <taxon>Anaerostipes</taxon>
    </lineage>
</organism>
<dbReference type="InterPro" id="IPR025586">
    <property type="entry name" value="PcfJ"/>
</dbReference>
<dbReference type="RefSeq" id="WP_201312187.1">
    <property type="nucleotide sequence ID" value="NZ_BLYI01000067.1"/>
</dbReference>
<evidence type="ECO:0000313" key="2">
    <source>
        <dbReference type="Proteomes" id="UP000613208"/>
    </source>
</evidence>
<keyword evidence="2" id="KW-1185">Reference proteome</keyword>
<dbReference type="AlphaFoldDB" id="A0A916Q8Y9"/>
<protein>
    <recommendedName>
        <fullName evidence="3">PcfJ-like protein</fullName>
    </recommendedName>
</protein>
<evidence type="ECO:0008006" key="3">
    <source>
        <dbReference type="Google" id="ProtNLM"/>
    </source>
</evidence>
<gene>
    <name evidence="1" type="ORF">ANBU17_28860</name>
</gene>
<dbReference type="EMBL" id="BLYI01000067">
    <property type="protein sequence ID" value="GFO86539.1"/>
    <property type="molecule type" value="Genomic_DNA"/>
</dbReference>
<reference evidence="1" key="1">
    <citation type="submission" date="2020-06" db="EMBL/GenBank/DDBJ databases">
        <title>Characterization of fructooligosaccharide metabolism and fructooligosaccharide-degrading enzymes in human commensal butyrate producers.</title>
        <authorList>
            <person name="Tanno H."/>
            <person name="Fujii T."/>
            <person name="Hirano K."/>
            <person name="Maeno S."/>
            <person name="Tonozuka T."/>
            <person name="Sakamoto M."/>
            <person name="Ohkuma M."/>
            <person name="Tochio T."/>
            <person name="Endo A."/>
        </authorList>
    </citation>
    <scope>NUCLEOTIDE SEQUENCE</scope>
    <source>
        <strain evidence="1">JCM 17466</strain>
    </source>
</reference>
<comment type="caution">
    <text evidence="1">The sequence shown here is derived from an EMBL/GenBank/DDBJ whole genome shotgun (WGS) entry which is preliminary data.</text>
</comment>